<dbReference type="SUPFAM" id="SSF88723">
    <property type="entry name" value="PIN domain-like"/>
    <property type="match status" value="1"/>
</dbReference>
<dbReference type="RefSeq" id="WP_091668417.1">
    <property type="nucleotide sequence ID" value="NZ_FOKG01000001.1"/>
</dbReference>
<dbReference type="GO" id="GO:0045926">
    <property type="term" value="P:negative regulation of growth"/>
    <property type="evidence" value="ECO:0007669"/>
    <property type="project" value="UniProtKB-ARBA"/>
</dbReference>
<dbReference type="GO" id="GO:0090729">
    <property type="term" value="F:toxin activity"/>
    <property type="evidence" value="ECO:0007669"/>
    <property type="project" value="UniProtKB-KW"/>
</dbReference>
<comment type="similarity">
    <text evidence="6">Belongs to the PINc/VapC protein family.</text>
</comment>
<dbReference type="EMBL" id="FOKG01000001">
    <property type="protein sequence ID" value="SFA77674.1"/>
    <property type="molecule type" value="Genomic_DNA"/>
</dbReference>
<keyword evidence="2 6" id="KW-0540">Nuclease</keyword>
<dbReference type="AlphaFoldDB" id="A0A1I0VMM6"/>
<dbReference type="Gene3D" id="3.40.50.1010">
    <property type="entry name" value="5'-nuclease"/>
    <property type="match status" value="1"/>
</dbReference>
<keyword evidence="9" id="KW-1185">Reference proteome</keyword>
<feature type="domain" description="PIN" evidence="7">
    <location>
        <begin position="3"/>
        <end position="136"/>
    </location>
</feature>
<dbReference type="STRING" id="490629.SAMN05216266_101361"/>
<dbReference type="GO" id="GO:0000287">
    <property type="term" value="F:magnesium ion binding"/>
    <property type="evidence" value="ECO:0007669"/>
    <property type="project" value="UniProtKB-UniRule"/>
</dbReference>
<dbReference type="OrthoDB" id="556169at2"/>
<dbReference type="Proteomes" id="UP000243799">
    <property type="component" value="Unassembled WGS sequence"/>
</dbReference>
<evidence type="ECO:0000256" key="1">
    <source>
        <dbReference type="ARBA" id="ARBA00022649"/>
    </source>
</evidence>
<dbReference type="HAMAP" id="MF_00265">
    <property type="entry name" value="VapC_Nob1"/>
    <property type="match status" value="1"/>
</dbReference>
<keyword evidence="6" id="KW-0800">Toxin</keyword>
<dbReference type="InterPro" id="IPR006226">
    <property type="entry name" value="Mtu_PIN"/>
</dbReference>
<evidence type="ECO:0000259" key="7">
    <source>
        <dbReference type="Pfam" id="PF01850"/>
    </source>
</evidence>
<evidence type="ECO:0000256" key="3">
    <source>
        <dbReference type="ARBA" id="ARBA00022723"/>
    </source>
</evidence>
<dbReference type="GO" id="GO:0004540">
    <property type="term" value="F:RNA nuclease activity"/>
    <property type="evidence" value="ECO:0007669"/>
    <property type="project" value="InterPro"/>
</dbReference>
<name>A0A1I0VMM6_9PSEU</name>
<feature type="binding site" evidence="6">
    <location>
        <position position="110"/>
    </location>
    <ligand>
        <name>Mg(2+)</name>
        <dbReference type="ChEBI" id="CHEBI:18420"/>
    </ligand>
</feature>
<keyword evidence="1 6" id="KW-1277">Toxin-antitoxin system</keyword>
<dbReference type="InterPro" id="IPR002716">
    <property type="entry name" value="PIN_dom"/>
</dbReference>
<accession>A0A1I0VMM6</accession>
<evidence type="ECO:0000256" key="4">
    <source>
        <dbReference type="ARBA" id="ARBA00022801"/>
    </source>
</evidence>
<dbReference type="InterPro" id="IPR022907">
    <property type="entry name" value="VapC_family"/>
</dbReference>
<protein>
    <recommendedName>
        <fullName evidence="6">Ribonuclease VapC</fullName>
        <shortName evidence="6">RNase VapC</shortName>
        <ecNumber evidence="6">3.1.-.-</ecNumber>
    </recommendedName>
    <alternativeName>
        <fullName evidence="6">Toxin VapC</fullName>
    </alternativeName>
</protein>
<dbReference type="Pfam" id="PF01850">
    <property type="entry name" value="PIN"/>
    <property type="match status" value="1"/>
</dbReference>
<dbReference type="EC" id="3.1.-.-" evidence="6"/>
<comment type="cofactor">
    <cofactor evidence="6">
        <name>Mg(2+)</name>
        <dbReference type="ChEBI" id="CHEBI:18420"/>
    </cofactor>
</comment>
<keyword evidence="4 6" id="KW-0378">Hydrolase</keyword>
<keyword evidence="5 6" id="KW-0460">Magnesium</keyword>
<comment type="function">
    <text evidence="6">Toxic component of a toxin-antitoxin (TA) system. An RNase.</text>
</comment>
<gene>
    <name evidence="6" type="primary">vapC</name>
    <name evidence="8" type="ORF">SAMN05216266_101361</name>
</gene>
<proteinExistence type="inferred from homology"/>
<dbReference type="InterPro" id="IPR029060">
    <property type="entry name" value="PIN-like_dom_sf"/>
</dbReference>
<dbReference type="NCBIfam" id="TIGR00028">
    <property type="entry name" value="Mtu_PIN_fam"/>
    <property type="match status" value="1"/>
</dbReference>
<evidence type="ECO:0000313" key="9">
    <source>
        <dbReference type="Proteomes" id="UP000243799"/>
    </source>
</evidence>
<sequence length="148" mass="16282">MSYLLDINVLIDAVHTASKRHRQVVDWLDSALTGPPRTVGLPWHTILGFVRITSNAKVFDPPVPVSQAWDRVTEWLDQPAAWIPAPTDVHQERFGEFVDGFMLTSALVSDAHLAALAAEHGLVVVSADQGFARFAESGLVRWLDPMSA</sequence>
<feature type="binding site" evidence="6">
    <location>
        <position position="6"/>
    </location>
    <ligand>
        <name>Mg(2+)</name>
        <dbReference type="ChEBI" id="CHEBI:18420"/>
    </ligand>
</feature>
<organism evidence="8 9">
    <name type="scientific">Amycolatopsis marina</name>
    <dbReference type="NCBI Taxonomy" id="490629"/>
    <lineage>
        <taxon>Bacteria</taxon>
        <taxon>Bacillati</taxon>
        <taxon>Actinomycetota</taxon>
        <taxon>Actinomycetes</taxon>
        <taxon>Pseudonocardiales</taxon>
        <taxon>Pseudonocardiaceae</taxon>
        <taxon>Amycolatopsis</taxon>
    </lineage>
</organism>
<reference evidence="9" key="1">
    <citation type="submission" date="2016-10" db="EMBL/GenBank/DDBJ databases">
        <authorList>
            <person name="Varghese N."/>
            <person name="Submissions S."/>
        </authorList>
    </citation>
    <scope>NUCLEOTIDE SEQUENCE [LARGE SCALE GENOMIC DNA]</scope>
    <source>
        <strain evidence="9">CGMCC 4.3568</strain>
    </source>
</reference>
<evidence type="ECO:0000256" key="5">
    <source>
        <dbReference type="ARBA" id="ARBA00022842"/>
    </source>
</evidence>
<evidence type="ECO:0000313" key="8">
    <source>
        <dbReference type="EMBL" id="SFA77674.1"/>
    </source>
</evidence>
<keyword evidence="3 6" id="KW-0479">Metal-binding</keyword>
<evidence type="ECO:0000256" key="2">
    <source>
        <dbReference type="ARBA" id="ARBA00022722"/>
    </source>
</evidence>
<evidence type="ECO:0000256" key="6">
    <source>
        <dbReference type="HAMAP-Rule" id="MF_00265"/>
    </source>
</evidence>
<dbReference type="GO" id="GO:0016788">
    <property type="term" value="F:hydrolase activity, acting on ester bonds"/>
    <property type="evidence" value="ECO:0007669"/>
    <property type="project" value="InterPro"/>
</dbReference>